<sequence>MSWNGEDYQRRFDALAATGTDVHGEATFVRAFDPSTVLDAGCGTGRVAVELARHGIEVTGTDVDGSMLATAARLGPGIEWVPADLTTLDLGRVFDVVVMAGNVPLFTPPGTQAALVAGVARHVRPGGVLIAGFSLDRGYGTADYDAHAAAAGLVLDSRFATWSRDPFEGRDYAVSVHRAA</sequence>
<dbReference type="GO" id="GO:0032259">
    <property type="term" value="P:methylation"/>
    <property type="evidence" value="ECO:0007669"/>
    <property type="project" value="UniProtKB-KW"/>
</dbReference>
<gene>
    <name evidence="2" type="ORF">UO65_3528</name>
</gene>
<feature type="domain" description="Methyltransferase" evidence="1">
    <location>
        <begin position="37"/>
        <end position="127"/>
    </location>
</feature>
<organism evidence="2 3">
    <name type="scientific">Actinokineospora spheciospongiae</name>
    <dbReference type="NCBI Taxonomy" id="909613"/>
    <lineage>
        <taxon>Bacteria</taxon>
        <taxon>Bacillati</taxon>
        <taxon>Actinomycetota</taxon>
        <taxon>Actinomycetes</taxon>
        <taxon>Pseudonocardiales</taxon>
        <taxon>Pseudonocardiaceae</taxon>
        <taxon>Actinokineospora</taxon>
    </lineage>
</organism>
<name>W7IWH5_9PSEU</name>
<dbReference type="PANTHER" id="PTHR43591">
    <property type="entry name" value="METHYLTRANSFERASE"/>
    <property type="match status" value="1"/>
</dbReference>
<dbReference type="Pfam" id="PF13649">
    <property type="entry name" value="Methyltransf_25"/>
    <property type="match status" value="1"/>
</dbReference>
<dbReference type="OrthoDB" id="7062303at2"/>
<dbReference type="eggNOG" id="COG2226">
    <property type="taxonomic scope" value="Bacteria"/>
</dbReference>
<dbReference type="EMBL" id="AYXG01000127">
    <property type="protein sequence ID" value="EWC61162.1"/>
    <property type="molecule type" value="Genomic_DNA"/>
</dbReference>
<dbReference type="GO" id="GO:0008168">
    <property type="term" value="F:methyltransferase activity"/>
    <property type="evidence" value="ECO:0007669"/>
    <property type="project" value="UniProtKB-KW"/>
</dbReference>
<dbReference type="RefSeq" id="WP_035283761.1">
    <property type="nucleotide sequence ID" value="NZ_AYXG01000127.1"/>
</dbReference>
<dbReference type="Proteomes" id="UP000019277">
    <property type="component" value="Unassembled WGS sequence"/>
</dbReference>
<evidence type="ECO:0000259" key="1">
    <source>
        <dbReference type="Pfam" id="PF13649"/>
    </source>
</evidence>
<comment type="caution">
    <text evidence="2">The sequence shown here is derived from an EMBL/GenBank/DDBJ whole genome shotgun (WGS) entry which is preliminary data.</text>
</comment>
<evidence type="ECO:0000313" key="2">
    <source>
        <dbReference type="EMBL" id="EWC61162.1"/>
    </source>
</evidence>
<dbReference type="STRING" id="909613.UO65_3528"/>
<keyword evidence="2" id="KW-0808">Transferase</keyword>
<dbReference type="InterPro" id="IPR029063">
    <property type="entry name" value="SAM-dependent_MTases_sf"/>
</dbReference>
<dbReference type="CDD" id="cd02440">
    <property type="entry name" value="AdoMet_MTases"/>
    <property type="match status" value="1"/>
</dbReference>
<dbReference type="PATRIC" id="fig|909613.9.peg.3528"/>
<evidence type="ECO:0000313" key="3">
    <source>
        <dbReference type="Proteomes" id="UP000019277"/>
    </source>
</evidence>
<keyword evidence="2" id="KW-0489">Methyltransferase</keyword>
<accession>W7IWH5</accession>
<dbReference type="SUPFAM" id="SSF53335">
    <property type="entry name" value="S-adenosyl-L-methionine-dependent methyltransferases"/>
    <property type="match status" value="1"/>
</dbReference>
<proteinExistence type="predicted"/>
<reference evidence="2 3" key="1">
    <citation type="journal article" date="2014" name="Genome Announc.">
        <title>Draft Genome Sequence of the Antitrypanosomally Active Sponge-Associated Bacterium Actinokineospora sp. Strain EG49.</title>
        <authorList>
            <person name="Harjes J."/>
            <person name="Ryu T."/>
            <person name="Abdelmohsen U.R."/>
            <person name="Moitinho-Silva L."/>
            <person name="Horn H."/>
            <person name="Ravasi T."/>
            <person name="Hentschel U."/>
        </authorList>
    </citation>
    <scope>NUCLEOTIDE SEQUENCE [LARGE SCALE GENOMIC DNA]</scope>
    <source>
        <strain evidence="2 3">EG49</strain>
    </source>
</reference>
<dbReference type="PANTHER" id="PTHR43591:SF99">
    <property type="entry name" value="OS06G0646000 PROTEIN"/>
    <property type="match status" value="1"/>
</dbReference>
<dbReference type="InterPro" id="IPR041698">
    <property type="entry name" value="Methyltransf_25"/>
</dbReference>
<dbReference type="AlphaFoldDB" id="W7IWH5"/>
<keyword evidence="3" id="KW-1185">Reference proteome</keyword>
<protein>
    <submittedName>
        <fullName evidence="2">Methyltransferase type 12</fullName>
    </submittedName>
</protein>
<dbReference type="Gene3D" id="3.40.50.150">
    <property type="entry name" value="Vaccinia Virus protein VP39"/>
    <property type="match status" value="1"/>
</dbReference>